<feature type="compositionally biased region" description="Basic and acidic residues" evidence="1">
    <location>
        <begin position="216"/>
        <end position="233"/>
    </location>
</feature>
<reference evidence="2 3" key="1">
    <citation type="journal article" date="2023" name="Sci. Data">
        <title>Genome assembly of the Korean intertidal mud-creeper Batillaria attramentaria.</title>
        <authorList>
            <person name="Patra A.K."/>
            <person name="Ho P.T."/>
            <person name="Jun S."/>
            <person name="Lee S.J."/>
            <person name="Kim Y."/>
            <person name="Won Y.J."/>
        </authorList>
    </citation>
    <scope>NUCLEOTIDE SEQUENCE [LARGE SCALE GENOMIC DNA]</scope>
    <source>
        <strain evidence="2">Wonlab-2016</strain>
    </source>
</reference>
<comment type="caution">
    <text evidence="2">The sequence shown here is derived from an EMBL/GenBank/DDBJ whole genome shotgun (WGS) entry which is preliminary data.</text>
</comment>
<keyword evidence="3" id="KW-1185">Reference proteome</keyword>
<feature type="compositionally biased region" description="Basic and acidic residues" evidence="1">
    <location>
        <begin position="1"/>
        <end position="21"/>
    </location>
</feature>
<dbReference type="Proteomes" id="UP001519460">
    <property type="component" value="Unassembled WGS sequence"/>
</dbReference>
<feature type="compositionally biased region" description="Basic and acidic residues" evidence="1">
    <location>
        <begin position="188"/>
        <end position="197"/>
    </location>
</feature>
<organism evidence="2 3">
    <name type="scientific">Batillaria attramentaria</name>
    <dbReference type="NCBI Taxonomy" id="370345"/>
    <lineage>
        <taxon>Eukaryota</taxon>
        <taxon>Metazoa</taxon>
        <taxon>Spiralia</taxon>
        <taxon>Lophotrochozoa</taxon>
        <taxon>Mollusca</taxon>
        <taxon>Gastropoda</taxon>
        <taxon>Caenogastropoda</taxon>
        <taxon>Sorbeoconcha</taxon>
        <taxon>Cerithioidea</taxon>
        <taxon>Batillariidae</taxon>
        <taxon>Batillaria</taxon>
    </lineage>
</organism>
<feature type="region of interest" description="Disordered" evidence="1">
    <location>
        <begin position="1"/>
        <end position="294"/>
    </location>
</feature>
<evidence type="ECO:0000313" key="3">
    <source>
        <dbReference type="Proteomes" id="UP001519460"/>
    </source>
</evidence>
<feature type="compositionally biased region" description="Basic and acidic residues" evidence="1">
    <location>
        <begin position="137"/>
        <end position="157"/>
    </location>
</feature>
<feature type="compositionally biased region" description="Basic and acidic residues" evidence="1">
    <location>
        <begin position="101"/>
        <end position="114"/>
    </location>
</feature>
<evidence type="ECO:0008006" key="4">
    <source>
        <dbReference type="Google" id="ProtNLM"/>
    </source>
</evidence>
<proteinExistence type="predicted"/>
<dbReference type="EMBL" id="JACVVK020000025">
    <property type="protein sequence ID" value="KAK7502547.1"/>
    <property type="molecule type" value="Genomic_DNA"/>
</dbReference>
<accession>A0ABD0LSW0</accession>
<feature type="compositionally biased region" description="Basic and acidic residues" evidence="1">
    <location>
        <begin position="269"/>
        <end position="288"/>
    </location>
</feature>
<evidence type="ECO:0000256" key="1">
    <source>
        <dbReference type="SAM" id="MobiDB-lite"/>
    </source>
</evidence>
<name>A0ABD0LSW0_9CAEN</name>
<feature type="compositionally biased region" description="Polar residues" evidence="1">
    <location>
        <begin position="43"/>
        <end position="55"/>
    </location>
</feature>
<sequence length="364" mass="41662">MVLGHETSKAAEKREKVHQPDDSCDVFPPGRQKLDDQREDLQQTDMKSETLQNGRQGVDEQQGDTHHPGMKNDSLQNGRREVDEQQGGTHHPGIKNTLQNDKQEVDEQQDDKHQPGMKNTTLHNDRQEVYEPQGDTHQTDTKNKTLQNGRRELDGQRRNKRLKGQPDGALQTEVERQKRENPYLTFEDLTRHDRQTDMENDTPQNGRPEDGVDQFTSEHPDGVQQTEDKKRQEGNPQRNFQDAAEQEDNHDDDACPRATVQETQNADAQNKDGRSMERELDIDQKPRTGEAQGPFAGLKHFDRGWAWVICMASMWTYGTISAVLKNFGIIYVPMLDQYADGDPDISFKICKYGYTICIIHGGFL</sequence>
<protein>
    <recommendedName>
        <fullName evidence="4">Monocarboxylate transporter</fullName>
    </recommendedName>
</protein>
<evidence type="ECO:0000313" key="2">
    <source>
        <dbReference type="EMBL" id="KAK7502547.1"/>
    </source>
</evidence>
<dbReference type="AlphaFoldDB" id="A0ABD0LSW0"/>
<gene>
    <name evidence="2" type="ORF">BaRGS_00006122</name>
</gene>
<feature type="compositionally biased region" description="Basic and acidic residues" evidence="1">
    <location>
        <begin position="32"/>
        <end position="41"/>
    </location>
</feature>